<protein>
    <submittedName>
        <fullName evidence="2">Putative secreted protein</fullName>
    </submittedName>
</protein>
<evidence type="ECO:0000313" key="2">
    <source>
        <dbReference type="EMBL" id="JAC14335.1"/>
    </source>
</evidence>
<evidence type="ECO:0000256" key="1">
    <source>
        <dbReference type="SAM" id="Phobius"/>
    </source>
</evidence>
<name>A0A023EYD0_TRIIF</name>
<dbReference type="AlphaFoldDB" id="A0A023EYD0"/>
<accession>A0A023EYD0</accession>
<proteinExistence type="evidence at transcript level"/>
<dbReference type="EMBL" id="GBBI01004377">
    <property type="protein sequence ID" value="JAC14335.1"/>
    <property type="molecule type" value="mRNA"/>
</dbReference>
<keyword evidence="1" id="KW-1133">Transmembrane helix</keyword>
<feature type="non-terminal residue" evidence="2">
    <location>
        <position position="76"/>
    </location>
</feature>
<sequence length="76" mass="9377">MWFLVKSIRSGLIFFWLPSGLACRQDIFHYLTVFSYQLFLIFPSFISRVFRNINWQILFPLLSDKKYFLVKFRRLF</sequence>
<keyword evidence="1" id="KW-0472">Membrane</keyword>
<feature type="transmembrane region" description="Helical" evidence="1">
    <location>
        <begin position="34"/>
        <end position="50"/>
    </location>
</feature>
<organism evidence="2">
    <name type="scientific">Triatoma infestans</name>
    <name type="common">Assassin bug</name>
    <dbReference type="NCBI Taxonomy" id="30076"/>
    <lineage>
        <taxon>Eukaryota</taxon>
        <taxon>Metazoa</taxon>
        <taxon>Ecdysozoa</taxon>
        <taxon>Arthropoda</taxon>
        <taxon>Hexapoda</taxon>
        <taxon>Insecta</taxon>
        <taxon>Pterygota</taxon>
        <taxon>Neoptera</taxon>
        <taxon>Paraneoptera</taxon>
        <taxon>Hemiptera</taxon>
        <taxon>Heteroptera</taxon>
        <taxon>Panheteroptera</taxon>
        <taxon>Cimicomorpha</taxon>
        <taxon>Reduviidae</taxon>
        <taxon>Triatominae</taxon>
        <taxon>Triatoma</taxon>
    </lineage>
</organism>
<dbReference type="PROSITE" id="PS51257">
    <property type="entry name" value="PROKAR_LIPOPROTEIN"/>
    <property type="match status" value="1"/>
</dbReference>
<reference evidence="2" key="1">
    <citation type="journal article" date="2014" name="PLoS Negl. Trop. Dis.">
        <title>An updated insight into the Sialotranscriptome of Triatoma infestans: developmental stage and geographic variations.</title>
        <authorList>
            <person name="Schwarz A."/>
            <person name="Medrano-Mercado N."/>
            <person name="Schaub G.A."/>
            <person name="Struchiner C.J."/>
            <person name="Bargues M.D."/>
            <person name="Levy M.Z."/>
            <person name="Ribeiro J.M."/>
        </authorList>
    </citation>
    <scope>NUCLEOTIDE SEQUENCE</scope>
    <source>
        <strain evidence="2">Chile</strain>
        <tissue evidence="2">Salivary glands</tissue>
    </source>
</reference>
<keyword evidence="1" id="KW-0812">Transmembrane</keyword>